<comment type="caution">
    <text evidence="3">The sequence shown here is derived from an EMBL/GenBank/DDBJ whole genome shotgun (WGS) entry which is preliminary data.</text>
</comment>
<accession>A0A5S4ZXJ6</accession>
<dbReference type="AlphaFoldDB" id="A0A5S4ZXJ6"/>
<dbReference type="EMBL" id="VNHM01000001">
    <property type="protein sequence ID" value="TYO97783.1"/>
    <property type="molecule type" value="Genomic_DNA"/>
</dbReference>
<evidence type="ECO:0000313" key="3">
    <source>
        <dbReference type="EMBL" id="TYO97783.1"/>
    </source>
</evidence>
<gene>
    <name evidence="3" type="ORF">LX24_00066</name>
</gene>
<dbReference type="Pfam" id="PF13439">
    <property type="entry name" value="Glyco_transf_4"/>
    <property type="match status" value="1"/>
</dbReference>
<dbReference type="SUPFAM" id="SSF53756">
    <property type="entry name" value="UDP-Glycosyltransferase/glycogen phosphorylase"/>
    <property type="match status" value="1"/>
</dbReference>
<name>A0A5S4ZXJ6_9FIRM</name>
<sequence>MSLKIGIFTDSYRPYTSGVVRSIETFSEELQALGHEIYIFAPEYPNHHQEHLHEKKVFRFSSIPAPTNHDYALAVPFSIRLRPTLKKLGLDVIHVHSPFLLGRLGARCAKKLNIPLVFTFHTLYDQYVHYVPIGQNITKGITRKYCADFCNHCDLVIVPTGIIGDHLQRWGVKTEIQALPTGINIDSFRTKEKRWLYKKFNIGPTEKILISVGRLGKEKNFSFILKSFSQINLEYPQTTLVLVGSGPEKEALVNSAKELGILNKVIFTGTLSKEEIAKAYNSAHIFVFASVTETQGLVVGEAKAAGLPTVAVKAFGISEMVVDNVDGFLTGLDISEFAGKVKLLLHDEDLWSIMSQNAFNNAEYISSTRCAQQLLNHYYNVIEKCNNNKKYKIGKLS</sequence>
<evidence type="ECO:0000313" key="4">
    <source>
        <dbReference type="Proteomes" id="UP000323166"/>
    </source>
</evidence>
<dbReference type="GO" id="GO:0016757">
    <property type="term" value="F:glycosyltransferase activity"/>
    <property type="evidence" value="ECO:0007669"/>
    <property type="project" value="InterPro"/>
</dbReference>
<proteinExistence type="predicted"/>
<feature type="domain" description="Glycosyltransferase subfamily 4-like N-terminal" evidence="2">
    <location>
        <begin position="17"/>
        <end position="186"/>
    </location>
</feature>
<keyword evidence="4" id="KW-1185">Reference proteome</keyword>
<dbReference type="Gene3D" id="3.40.50.2000">
    <property type="entry name" value="Glycogen Phosphorylase B"/>
    <property type="match status" value="2"/>
</dbReference>
<evidence type="ECO:0000259" key="1">
    <source>
        <dbReference type="Pfam" id="PF00534"/>
    </source>
</evidence>
<dbReference type="InterPro" id="IPR028098">
    <property type="entry name" value="Glyco_trans_4-like_N"/>
</dbReference>
<dbReference type="PANTHER" id="PTHR45947">
    <property type="entry name" value="SULFOQUINOVOSYL TRANSFERASE SQD2"/>
    <property type="match status" value="1"/>
</dbReference>
<dbReference type="Pfam" id="PF00534">
    <property type="entry name" value="Glycos_transf_1"/>
    <property type="match status" value="1"/>
</dbReference>
<organism evidence="3 4">
    <name type="scientific">Desulfallas thermosapovorans DSM 6562</name>
    <dbReference type="NCBI Taxonomy" id="1121431"/>
    <lineage>
        <taxon>Bacteria</taxon>
        <taxon>Bacillati</taxon>
        <taxon>Bacillota</taxon>
        <taxon>Clostridia</taxon>
        <taxon>Eubacteriales</taxon>
        <taxon>Desulfallaceae</taxon>
        <taxon>Desulfallas</taxon>
    </lineage>
</organism>
<dbReference type="InterPro" id="IPR050194">
    <property type="entry name" value="Glycosyltransferase_grp1"/>
</dbReference>
<dbReference type="CDD" id="cd03817">
    <property type="entry name" value="GT4_UGDG-like"/>
    <property type="match status" value="1"/>
</dbReference>
<dbReference type="InterPro" id="IPR001296">
    <property type="entry name" value="Glyco_trans_1"/>
</dbReference>
<dbReference type="PANTHER" id="PTHR45947:SF3">
    <property type="entry name" value="SULFOQUINOVOSYL TRANSFERASE SQD2"/>
    <property type="match status" value="1"/>
</dbReference>
<dbReference type="Proteomes" id="UP000323166">
    <property type="component" value="Unassembled WGS sequence"/>
</dbReference>
<protein>
    <submittedName>
        <fullName evidence="3">Glycosyltransferase involved in cell wall biosynthesis</fullName>
    </submittedName>
</protein>
<evidence type="ECO:0000259" key="2">
    <source>
        <dbReference type="Pfam" id="PF13439"/>
    </source>
</evidence>
<keyword evidence="3" id="KW-0808">Transferase</keyword>
<feature type="domain" description="Glycosyl transferase family 1" evidence="1">
    <location>
        <begin position="198"/>
        <end position="359"/>
    </location>
</feature>
<reference evidence="3 4" key="1">
    <citation type="submission" date="2019-07" db="EMBL/GenBank/DDBJ databases">
        <title>Genomic Encyclopedia of Type Strains, Phase I: the one thousand microbial genomes (KMG-I) project.</title>
        <authorList>
            <person name="Kyrpides N."/>
        </authorList>
    </citation>
    <scope>NUCLEOTIDE SEQUENCE [LARGE SCALE GENOMIC DNA]</scope>
    <source>
        <strain evidence="3 4">DSM 6562</strain>
    </source>
</reference>